<dbReference type="InterPro" id="IPR000524">
    <property type="entry name" value="Tscrpt_reg_HTH_GntR"/>
</dbReference>
<dbReference type="InterPro" id="IPR011711">
    <property type="entry name" value="GntR_C"/>
</dbReference>
<dbReference type="Pfam" id="PF07729">
    <property type="entry name" value="FCD"/>
    <property type="match status" value="1"/>
</dbReference>
<proteinExistence type="predicted"/>
<keyword evidence="3" id="KW-0804">Transcription</keyword>
<dbReference type="InterPro" id="IPR036388">
    <property type="entry name" value="WH-like_DNA-bd_sf"/>
</dbReference>
<dbReference type="Gene3D" id="1.20.120.530">
    <property type="entry name" value="GntR ligand-binding domain-like"/>
    <property type="match status" value="1"/>
</dbReference>
<accession>A0A0Q0XBM0</accession>
<evidence type="ECO:0000313" key="6">
    <source>
        <dbReference type="Proteomes" id="UP000050342"/>
    </source>
</evidence>
<dbReference type="PANTHER" id="PTHR43537:SF53">
    <property type="entry name" value="HTH-TYPE TRANSCRIPTIONAL REPRESSOR NANR"/>
    <property type="match status" value="1"/>
</dbReference>
<dbReference type="SMART" id="SM00895">
    <property type="entry name" value="FCD"/>
    <property type="match status" value="1"/>
</dbReference>
<keyword evidence="2" id="KW-0238">DNA-binding</keyword>
<dbReference type="Proteomes" id="UP000050342">
    <property type="component" value="Unassembled WGS sequence"/>
</dbReference>
<comment type="caution">
    <text evidence="5">The sequence shown here is derived from an EMBL/GenBank/DDBJ whole genome shotgun (WGS) entry which is preliminary data.</text>
</comment>
<dbReference type="AlphaFoldDB" id="A0A0Q0XBM0"/>
<reference evidence="5 6" key="1">
    <citation type="submission" date="2015-10" db="EMBL/GenBank/DDBJ databases">
        <title>Pseudomonas helleri sp. nov. and Pseudomonas weihenstephanensis sp. nov., isolated from raw cows milk.</title>
        <authorList>
            <person name="Von Neubeck M."/>
            <person name="Huptas C."/>
            <person name="Wenning M."/>
            <person name="Scherer S."/>
        </authorList>
    </citation>
    <scope>NUCLEOTIDE SEQUENCE [LARGE SCALE GENOMIC DNA]</scope>
    <source>
        <strain evidence="5 6">BSTT44</strain>
    </source>
</reference>
<dbReference type="GO" id="GO:0003677">
    <property type="term" value="F:DNA binding"/>
    <property type="evidence" value="ECO:0007669"/>
    <property type="project" value="UniProtKB-KW"/>
</dbReference>
<dbReference type="SMART" id="SM00345">
    <property type="entry name" value="HTH_GNTR"/>
    <property type="match status" value="1"/>
</dbReference>
<evidence type="ECO:0000256" key="2">
    <source>
        <dbReference type="ARBA" id="ARBA00023125"/>
    </source>
</evidence>
<dbReference type="SUPFAM" id="SSF48008">
    <property type="entry name" value="GntR ligand-binding domain-like"/>
    <property type="match status" value="1"/>
</dbReference>
<dbReference type="Pfam" id="PF00392">
    <property type="entry name" value="GntR"/>
    <property type="match status" value="1"/>
</dbReference>
<keyword evidence="1" id="KW-0805">Transcription regulation</keyword>
<dbReference type="InterPro" id="IPR008920">
    <property type="entry name" value="TF_FadR/GntR_C"/>
</dbReference>
<dbReference type="Gene3D" id="1.10.10.10">
    <property type="entry name" value="Winged helix-like DNA-binding domain superfamily/Winged helix DNA-binding domain"/>
    <property type="match status" value="1"/>
</dbReference>
<dbReference type="PANTHER" id="PTHR43537">
    <property type="entry name" value="TRANSCRIPTIONAL REGULATOR, GNTR FAMILY"/>
    <property type="match status" value="1"/>
</dbReference>
<organism evidence="5 6">
    <name type="scientific">Pseudomonas endophytica</name>
    <dbReference type="NCBI Taxonomy" id="1563157"/>
    <lineage>
        <taxon>Bacteria</taxon>
        <taxon>Pseudomonadati</taxon>
        <taxon>Pseudomonadota</taxon>
        <taxon>Gammaproteobacteria</taxon>
        <taxon>Pseudomonadales</taxon>
        <taxon>Pseudomonadaceae</taxon>
        <taxon>Pseudomonas</taxon>
    </lineage>
</organism>
<dbReference type="SUPFAM" id="SSF46785">
    <property type="entry name" value="Winged helix' DNA-binding domain"/>
    <property type="match status" value="1"/>
</dbReference>
<sequence length="220" mass="24508">MSAYAVLPFISSRTNARPVAARSCVDEVYARVLDAIVEQRLPPDSRLSEERLGREFGASRLQIRRVLSLLTYQQVITLQANVGARIAVPSDEQVREALHARRLTELALIPMACRQAQKHDVDHLQHLIERQRQAHVSHQRGLAIRLAGAFHLHLAQMAGNAPLAQFLANLMPMTSLALARCSQLPQVWQQHVAMLNAVEKHDEATAVALLSQYLDGLTPE</sequence>
<evidence type="ECO:0000256" key="1">
    <source>
        <dbReference type="ARBA" id="ARBA00023015"/>
    </source>
</evidence>
<dbReference type="GO" id="GO:0003700">
    <property type="term" value="F:DNA-binding transcription factor activity"/>
    <property type="evidence" value="ECO:0007669"/>
    <property type="project" value="InterPro"/>
</dbReference>
<name>A0A0Q0XBM0_9PSED</name>
<dbReference type="PROSITE" id="PS50949">
    <property type="entry name" value="HTH_GNTR"/>
    <property type="match status" value="1"/>
</dbReference>
<protein>
    <recommendedName>
        <fullName evidence="4">HTH gntR-type domain-containing protein</fullName>
    </recommendedName>
</protein>
<feature type="domain" description="HTH gntR-type" evidence="4">
    <location>
        <begin position="22"/>
        <end position="89"/>
    </location>
</feature>
<dbReference type="STRING" id="1563157.AQS70_06670"/>
<dbReference type="InterPro" id="IPR036390">
    <property type="entry name" value="WH_DNA-bd_sf"/>
</dbReference>
<evidence type="ECO:0000259" key="4">
    <source>
        <dbReference type="PROSITE" id="PS50949"/>
    </source>
</evidence>
<dbReference type="EMBL" id="LLWH01000046">
    <property type="protein sequence ID" value="KQB54845.1"/>
    <property type="molecule type" value="Genomic_DNA"/>
</dbReference>
<evidence type="ECO:0000256" key="3">
    <source>
        <dbReference type="ARBA" id="ARBA00023163"/>
    </source>
</evidence>
<gene>
    <name evidence="5" type="ORF">AQS70_06670</name>
</gene>
<keyword evidence="6" id="KW-1185">Reference proteome</keyword>
<evidence type="ECO:0000313" key="5">
    <source>
        <dbReference type="EMBL" id="KQB54845.1"/>
    </source>
</evidence>
<dbReference type="RefSeq" id="WP_055101796.1">
    <property type="nucleotide sequence ID" value="NZ_LLWH01000046.1"/>
</dbReference>